<dbReference type="EMBL" id="JAEMGP010000011">
    <property type="protein sequence ID" value="KAG5202985.1"/>
    <property type="molecule type" value="Genomic_DNA"/>
</dbReference>
<reference evidence="2 3" key="1">
    <citation type="submission" date="2020-12" db="EMBL/GenBank/DDBJ databases">
        <title>De novo assembly of Tibetan sheep genome.</title>
        <authorList>
            <person name="Li X."/>
        </authorList>
    </citation>
    <scope>NUCLEOTIDE SEQUENCE [LARGE SCALE GENOMIC DNA]</scope>
    <source>
        <tissue evidence="2">Heart</tissue>
    </source>
</reference>
<feature type="compositionally biased region" description="Basic residues" evidence="1">
    <location>
        <begin position="145"/>
        <end position="160"/>
    </location>
</feature>
<dbReference type="PANTHER" id="PTHR46725:SF1">
    <property type="entry name" value="COILED-COIL DOMAIN-CONTAINING PROTEIN 57"/>
    <property type="match status" value="1"/>
</dbReference>
<organism evidence="2 3">
    <name type="scientific">Ovis aries</name>
    <name type="common">Sheep</name>
    <dbReference type="NCBI Taxonomy" id="9940"/>
    <lineage>
        <taxon>Eukaryota</taxon>
        <taxon>Metazoa</taxon>
        <taxon>Chordata</taxon>
        <taxon>Craniata</taxon>
        <taxon>Vertebrata</taxon>
        <taxon>Euteleostomi</taxon>
        <taxon>Mammalia</taxon>
        <taxon>Eutheria</taxon>
        <taxon>Laurasiatheria</taxon>
        <taxon>Artiodactyla</taxon>
        <taxon>Ruminantia</taxon>
        <taxon>Pecora</taxon>
        <taxon>Bovidae</taxon>
        <taxon>Caprinae</taxon>
        <taxon>Ovis</taxon>
    </lineage>
</organism>
<dbReference type="GO" id="GO:0007099">
    <property type="term" value="P:centriole replication"/>
    <property type="evidence" value="ECO:0007669"/>
    <property type="project" value="TreeGrafter"/>
</dbReference>
<dbReference type="AlphaFoldDB" id="A0A836A4I4"/>
<protein>
    <submittedName>
        <fullName evidence="2">Uncharacterized protein</fullName>
    </submittedName>
</protein>
<feature type="region of interest" description="Disordered" evidence="1">
    <location>
        <begin position="41"/>
        <end position="68"/>
    </location>
</feature>
<name>A0A836A4I4_SHEEP</name>
<dbReference type="GO" id="GO:0005876">
    <property type="term" value="C:spindle microtubule"/>
    <property type="evidence" value="ECO:0007669"/>
    <property type="project" value="TreeGrafter"/>
</dbReference>
<dbReference type="GO" id="GO:0007020">
    <property type="term" value="P:microtubule nucleation"/>
    <property type="evidence" value="ECO:0007669"/>
    <property type="project" value="TreeGrafter"/>
</dbReference>
<evidence type="ECO:0000313" key="2">
    <source>
        <dbReference type="EMBL" id="KAG5202985.1"/>
    </source>
</evidence>
<evidence type="ECO:0000313" key="3">
    <source>
        <dbReference type="Proteomes" id="UP000664991"/>
    </source>
</evidence>
<dbReference type="GO" id="GO:0005814">
    <property type="term" value="C:centriole"/>
    <property type="evidence" value="ECO:0007669"/>
    <property type="project" value="TreeGrafter"/>
</dbReference>
<gene>
    <name evidence="2" type="ORF">JEQ12_002568</name>
</gene>
<dbReference type="InterPro" id="IPR042481">
    <property type="entry name" value="CCDC57"/>
</dbReference>
<evidence type="ECO:0000256" key="1">
    <source>
        <dbReference type="SAM" id="MobiDB-lite"/>
    </source>
</evidence>
<dbReference type="PANTHER" id="PTHR46725">
    <property type="entry name" value="COILED-COIL DOMAIN-CONTAINING PROTEIN 57"/>
    <property type="match status" value="1"/>
</dbReference>
<feature type="region of interest" description="Disordered" evidence="1">
    <location>
        <begin position="139"/>
        <end position="173"/>
    </location>
</feature>
<sequence>MITTGDVFTAKYPVCPVEGQVQVLQNTWRAHVHADPLCGTPGPGPPDTAVAPEDTGLHGLPQEAGTGSLVPAGGKLSQHSVNPAVLAHRILLPHDDSPSFLFSLHLLERPVPTACSLRHPEGSPITTWAAFGVEGMKMEAQTRGKPARHPRAHPPKHKGCQRPPKIRNYNSKD</sequence>
<accession>A0A836A4I4</accession>
<dbReference type="GO" id="GO:0045931">
    <property type="term" value="P:positive regulation of mitotic cell cycle"/>
    <property type="evidence" value="ECO:0007669"/>
    <property type="project" value="TreeGrafter"/>
</dbReference>
<proteinExistence type="predicted"/>
<dbReference type="GO" id="GO:0034451">
    <property type="term" value="C:centriolar satellite"/>
    <property type="evidence" value="ECO:0007669"/>
    <property type="project" value="TreeGrafter"/>
</dbReference>
<comment type="caution">
    <text evidence="2">The sequence shown here is derived from an EMBL/GenBank/DDBJ whole genome shotgun (WGS) entry which is preliminary data.</text>
</comment>
<dbReference type="GO" id="GO:0060271">
    <property type="term" value="P:cilium assembly"/>
    <property type="evidence" value="ECO:0007669"/>
    <property type="project" value="TreeGrafter"/>
</dbReference>
<dbReference type="Proteomes" id="UP000664991">
    <property type="component" value="Unassembled WGS sequence"/>
</dbReference>